<organism evidence="1 2">
    <name type="scientific">Aquilegia coerulea</name>
    <name type="common">Rocky mountain columbine</name>
    <dbReference type="NCBI Taxonomy" id="218851"/>
    <lineage>
        <taxon>Eukaryota</taxon>
        <taxon>Viridiplantae</taxon>
        <taxon>Streptophyta</taxon>
        <taxon>Embryophyta</taxon>
        <taxon>Tracheophyta</taxon>
        <taxon>Spermatophyta</taxon>
        <taxon>Magnoliopsida</taxon>
        <taxon>Ranunculales</taxon>
        <taxon>Ranunculaceae</taxon>
        <taxon>Thalictroideae</taxon>
        <taxon>Aquilegia</taxon>
    </lineage>
</organism>
<evidence type="ECO:0000313" key="2">
    <source>
        <dbReference type="Proteomes" id="UP000230069"/>
    </source>
</evidence>
<dbReference type="EMBL" id="KZ305024">
    <property type="protein sequence ID" value="PIA56885.1"/>
    <property type="molecule type" value="Genomic_DNA"/>
</dbReference>
<sequence>MEFHIYRLNNYHKYDRCNTAEDYRCRNEAITTAKVVFTYKWKVRVDQYLPSIQSIYHRRRRKLIEKKLSMAAMAGDGVIHEDGNPKLPKWQTRP</sequence>
<accession>A0A2G5EM85</accession>
<gene>
    <name evidence="1" type="ORF">AQUCO_00700914v1</name>
</gene>
<dbReference type="Proteomes" id="UP000230069">
    <property type="component" value="Unassembled WGS sequence"/>
</dbReference>
<reference evidence="1 2" key="1">
    <citation type="submission" date="2017-09" db="EMBL/GenBank/DDBJ databases">
        <title>WGS assembly of Aquilegia coerulea Goldsmith.</title>
        <authorList>
            <person name="Hodges S."/>
            <person name="Kramer E."/>
            <person name="Nordborg M."/>
            <person name="Tomkins J."/>
            <person name="Borevitz J."/>
            <person name="Derieg N."/>
            <person name="Yan J."/>
            <person name="Mihaltcheva S."/>
            <person name="Hayes R.D."/>
            <person name="Rokhsar D."/>
        </authorList>
    </citation>
    <scope>NUCLEOTIDE SEQUENCE [LARGE SCALE GENOMIC DNA]</scope>
    <source>
        <strain evidence="2">cv. Goldsmith</strain>
    </source>
</reference>
<dbReference type="AlphaFoldDB" id="A0A2G5EM85"/>
<protein>
    <submittedName>
        <fullName evidence="1">Uncharacterized protein</fullName>
    </submittedName>
</protein>
<keyword evidence="2" id="KW-1185">Reference proteome</keyword>
<evidence type="ECO:0000313" key="1">
    <source>
        <dbReference type="EMBL" id="PIA56885.1"/>
    </source>
</evidence>
<name>A0A2G5EM85_AQUCA</name>
<proteinExistence type="predicted"/>
<dbReference type="InParanoid" id="A0A2G5EM85"/>